<evidence type="ECO:0000256" key="4">
    <source>
        <dbReference type="ARBA" id="ARBA00022824"/>
    </source>
</evidence>
<protein>
    <recommendedName>
        <fullName evidence="7">Efficient mitochondria targeting-associated protein 19</fullName>
    </recommendedName>
</protein>
<feature type="transmembrane region" description="Helical" evidence="7">
    <location>
        <begin position="73"/>
        <end position="93"/>
    </location>
</feature>
<evidence type="ECO:0000256" key="7">
    <source>
        <dbReference type="PIRNR" id="PIRNR031032"/>
    </source>
</evidence>
<dbReference type="InterPro" id="IPR051987">
    <property type="entry name" value="Sigma-2_receptor-like"/>
</dbReference>
<dbReference type="PANTHER" id="PTHR31204:SF1">
    <property type="entry name" value="SIGMA INTRACELLULAR RECEPTOR 2"/>
    <property type="match status" value="1"/>
</dbReference>
<dbReference type="Proteomes" id="UP000765509">
    <property type="component" value="Unassembled WGS sequence"/>
</dbReference>
<gene>
    <name evidence="9" type="ORF">O181_072008</name>
</gene>
<reference evidence="9" key="1">
    <citation type="submission" date="2021-03" db="EMBL/GenBank/DDBJ databases">
        <title>Draft genome sequence of rust myrtle Austropuccinia psidii MF-1, a brazilian biotype.</title>
        <authorList>
            <person name="Quecine M.C."/>
            <person name="Pachon D.M.R."/>
            <person name="Bonatelli M.L."/>
            <person name="Correr F.H."/>
            <person name="Franceschini L.M."/>
            <person name="Leite T.F."/>
            <person name="Margarido G.R.A."/>
            <person name="Almeida C.A."/>
            <person name="Ferrarezi J.A."/>
            <person name="Labate C.A."/>
        </authorList>
    </citation>
    <scope>NUCLEOTIDE SEQUENCE</scope>
    <source>
        <strain evidence="9">MF-1</strain>
    </source>
</reference>
<dbReference type="PIRSF" id="PIRSF031032">
    <property type="entry name" value="TMP_97_prd"/>
    <property type="match status" value="1"/>
</dbReference>
<comment type="similarity">
    <text evidence="2">Belongs to the TMEM97/sigma-2 receptor family.</text>
</comment>
<sequence length="179" mass="20712">MPQNQLVSAPTRDRIYIGFFLIHLFFTISLDQQPLIPKTFRIPIFNYFLNWYVQNFKDPFMAGVLSGDPNYLWFRWLLIHEGLFFIPTFVLGIRGLLKGSRHIYPVLLAYGAAAVTTTSTVVVVLIWGNFKMSQAQFLIVLVSNVIFLIIPFVIMVDMYHRINSLMDFNASQVSNKKLK</sequence>
<comment type="caution">
    <text evidence="9">The sequence shown here is derived from an EMBL/GenBank/DDBJ whole genome shotgun (WGS) entry which is preliminary data.</text>
</comment>
<dbReference type="OrthoDB" id="433124at2759"/>
<feature type="transmembrane region" description="Helical" evidence="7">
    <location>
        <begin position="14"/>
        <end position="30"/>
    </location>
</feature>
<dbReference type="EMBL" id="AVOT02037594">
    <property type="protein sequence ID" value="MBW0532293.1"/>
    <property type="molecule type" value="Genomic_DNA"/>
</dbReference>
<dbReference type="AlphaFoldDB" id="A0A9Q3F245"/>
<keyword evidence="3 7" id="KW-0812">Transmembrane</keyword>
<dbReference type="GO" id="GO:0005789">
    <property type="term" value="C:endoplasmic reticulum membrane"/>
    <property type="evidence" value="ECO:0007669"/>
    <property type="project" value="UniProtKB-SubCell"/>
</dbReference>
<accession>A0A9Q3F245</accession>
<keyword evidence="6 7" id="KW-0472">Membrane</keyword>
<dbReference type="Pfam" id="PF05241">
    <property type="entry name" value="EBP"/>
    <property type="match status" value="1"/>
</dbReference>
<dbReference type="InterPro" id="IPR033118">
    <property type="entry name" value="EXPERA"/>
</dbReference>
<feature type="domain" description="EXPERA" evidence="8">
    <location>
        <begin position="12"/>
        <end position="155"/>
    </location>
</feature>
<evidence type="ECO:0000256" key="3">
    <source>
        <dbReference type="ARBA" id="ARBA00022692"/>
    </source>
</evidence>
<proteinExistence type="inferred from homology"/>
<keyword evidence="5 7" id="KW-1133">Transmembrane helix</keyword>
<evidence type="ECO:0000256" key="1">
    <source>
        <dbReference type="ARBA" id="ARBA00004477"/>
    </source>
</evidence>
<dbReference type="InterPro" id="IPR016964">
    <property type="entry name" value="Sigma2_recept"/>
</dbReference>
<evidence type="ECO:0000256" key="5">
    <source>
        <dbReference type="ARBA" id="ARBA00022989"/>
    </source>
</evidence>
<evidence type="ECO:0000313" key="10">
    <source>
        <dbReference type="Proteomes" id="UP000765509"/>
    </source>
</evidence>
<keyword evidence="4 7" id="KW-0256">Endoplasmic reticulum</keyword>
<evidence type="ECO:0000259" key="8">
    <source>
        <dbReference type="PROSITE" id="PS51751"/>
    </source>
</evidence>
<comment type="subcellular location">
    <subcellularLocation>
        <location evidence="1">Endoplasmic reticulum membrane</location>
        <topology evidence="1">Multi-pass membrane protein</topology>
    </subcellularLocation>
</comment>
<evidence type="ECO:0000313" key="9">
    <source>
        <dbReference type="EMBL" id="MBW0532293.1"/>
    </source>
</evidence>
<evidence type="ECO:0000256" key="6">
    <source>
        <dbReference type="ARBA" id="ARBA00023136"/>
    </source>
</evidence>
<evidence type="ECO:0000256" key="2">
    <source>
        <dbReference type="ARBA" id="ARBA00009096"/>
    </source>
</evidence>
<organism evidence="9 10">
    <name type="scientific">Austropuccinia psidii MF-1</name>
    <dbReference type="NCBI Taxonomy" id="1389203"/>
    <lineage>
        <taxon>Eukaryota</taxon>
        <taxon>Fungi</taxon>
        <taxon>Dikarya</taxon>
        <taxon>Basidiomycota</taxon>
        <taxon>Pucciniomycotina</taxon>
        <taxon>Pucciniomycetes</taxon>
        <taxon>Pucciniales</taxon>
        <taxon>Sphaerophragmiaceae</taxon>
        <taxon>Austropuccinia</taxon>
    </lineage>
</organism>
<dbReference type="PANTHER" id="PTHR31204">
    <property type="entry name" value="SIGMA INTRACELLULAR RECEPTOR 2"/>
    <property type="match status" value="1"/>
</dbReference>
<keyword evidence="10" id="KW-1185">Reference proteome</keyword>
<feature type="transmembrane region" description="Helical" evidence="7">
    <location>
        <begin position="105"/>
        <end position="128"/>
    </location>
</feature>
<name>A0A9Q3F245_9BASI</name>
<dbReference type="PROSITE" id="PS51751">
    <property type="entry name" value="EXPERA"/>
    <property type="match status" value="1"/>
</dbReference>
<feature type="transmembrane region" description="Helical" evidence="7">
    <location>
        <begin position="134"/>
        <end position="156"/>
    </location>
</feature>